<evidence type="ECO:0000313" key="2">
    <source>
        <dbReference type="EMBL" id="KAH7645858.1"/>
    </source>
</evidence>
<name>A0A9D4P7X8_DERFA</name>
<dbReference type="AlphaFoldDB" id="A0A9D4P7X8"/>
<feature type="compositionally biased region" description="Low complexity" evidence="1">
    <location>
        <begin position="345"/>
        <end position="355"/>
    </location>
</feature>
<feature type="region of interest" description="Disordered" evidence="1">
    <location>
        <begin position="327"/>
        <end position="363"/>
    </location>
</feature>
<feature type="region of interest" description="Disordered" evidence="1">
    <location>
        <begin position="1"/>
        <end position="29"/>
    </location>
</feature>
<organism evidence="2">
    <name type="scientific">Dermatophagoides farinae</name>
    <name type="common">American house dust mite</name>
    <dbReference type="NCBI Taxonomy" id="6954"/>
    <lineage>
        <taxon>Eukaryota</taxon>
        <taxon>Metazoa</taxon>
        <taxon>Ecdysozoa</taxon>
        <taxon>Arthropoda</taxon>
        <taxon>Chelicerata</taxon>
        <taxon>Arachnida</taxon>
        <taxon>Acari</taxon>
        <taxon>Acariformes</taxon>
        <taxon>Sarcoptiformes</taxon>
        <taxon>Astigmata</taxon>
        <taxon>Psoroptidia</taxon>
        <taxon>Analgoidea</taxon>
        <taxon>Pyroglyphidae</taxon>
        <taxon>Dermatophagoidinae</taxon>
        <taxon>Dermatophagoides</taxon>
    </lineage>
</organism>
<feature type="region of interest" description="Disordered" evidence="1">
    <location>
        <begin position="229"/>
        <end position="249"/>
    </location>
</feature>
<evidence type="ECO:0000256" key="1">
    <source>
        <dbReference type="SAM" id="MobiDB-lite"/>
    </source>
</evidence>
<dbReference type="EMBL" id="SDOV01000001">
    <property type="protein sequence ID" value="KAH7645858.1"/>
    <property type="molecule type" value="Genomic_DNA"/>
</dbReference>
<sequence>MVKSTSMKVKRENSLPISISTTSQSQSNINPESDLIAEYLINNLLRSYTPPLSSSSNENRKQNLKLSGLSRLPLDSLHQSLDDKEDLDQEDSNRLLSDFYTSLLYGTDNDDDNYRPSMLINNDDGHQEIGWFDGPVLPKVTALAKDYSDDTYLGDVDDDDQAAAAAAGYDQESVLEPSLVPYPYARQQIDNPDDTILDNPTLINALWTNYLTSRRRMNDLENLDNQIQQQASDDNDDNEKQQNLYDDNNDKFTIKGLELDKRRQKIIKHKNKKAETTSKPQSLSTAMKTAINTMEKANKKVKILHKTVPKLTSLKHSSEMMNGQKEYPMLRPASENNKNKEPESTDTNKNNNNNDDNNEWPSELDENNLAEEDSLKQLPKQQRIVRDTLTSQLSSLKTKREIPHACMQQAIVKFEKKFLHPLHTNLKITIEFHLIANNMNETDK</sequence>
<protein>
    <submittedName>
        <fullName evidence="2">Uncharacterized protein</fullName>
    </submittedName>
</protein>
<feature type="compositionally biased region" description="Low complexity" evidence="1">
    <location>
        <begin position="17"/>
        <end position="29"/>
    </location>
</feature>
<comment type="caution">
    <text evidence="2">The sequence shown here is derived from an EMBL/GenBank/DDBJ whole genome shotgun (WGS) entry which is preliminary data.</text>
</comment>
<accession>A0A9D4P7X8</accession>
<proteinExistence type="predicted"/>
<dbReference type="Proteomes" id="UP000828236">
    <property type="component" value="Unassembled WGS sequence"/>
</dbReference>
<reference evidence="2" key="1">
    <citation type="submission" date="2020-06" db="EMBL/GenBank/DDBJ databases">
        <authorList>
            <person name="Ji K."/>
            <person name="Li J."/>
        </authorList>
    </citation>
    <scope>NUCLEOTIDE SEQUENCE</scope>
    <source>
        <strain evidence="2">JKM2019</strain>
        <tissue evidence="2">Whole body</tissue>
    </source>
</reference>
<gene>
    <name evidence="2" type="ORF">HUG17_1396</name>
</gene>
<reference evidence="2" key="2">
    <citation type="journal article" date="2021" name="World Allergy Organ. J.">
        <title>Chromosome-level assembly of Dermatophagoides farinae genome and transcriptome reveals two novel allergens Der f 37 and Der f 39.</title>
        <authorList>
            <person name="Chen J."/>
            <person name="Cai Z."/>
            <person name="Fan D."/>
            <person name="Hu J."/>
            <person name="Hou Y."/>
            <person name="He Y."/>
            <person name="Zhang Z."/>
            <person name="Zhao Z."/>
            <person name="Gao P."/>
            <person name="Hu W."/>
            <person name="Sun J."/>
            <person name="Li J."/>
            <person name="Ji K."/>
        </authorList>
    </citation>
    <scope>NUCLEOTIDE SEQUENCE</scope>
    <source>
        <strain evidence="2">JKM2019</strain>
    </source>
</reference>